<dbReference type="AlphaFoldDB" id="A0A5E4GGZ5"/>
<dbReference type="InterPro" id="IPR034571">
    <property type="entry name" value="APEM9"/>
</dbReference>
<dbReference type="OMA" id="FGNTRFS"/>
<keyword evidence="1" id="KW-0812">Transmembrane</keyword>
<evidence type="ECO:0000256" key="1">
    <source>
        <dbReference type="SAM" id="Phobius"/>
    </source>
</evidence>
<organism evidence="2 3">
    <name type="scientific">Prunus dulcis</name>
    <name type="common">Almond</name>
    <name type="synonym">Amygdalus dulcis</name>
    <dbReference type="NCBI Taxonomy" id="3755"/>
    <lineage>
        <taxon>Eukaryota</taxon>
        <taxon>Viridiplantae</taxon>
        <taxon>Streptophyta</taxon>
        <taxon>Embryophyta</taxon>
        <taxon>Tracheophyta</taxon>
        <taxon>Spermatophyta</taxon>
        <taxon>Magnoliopsida</taxon>
        <taxon>eudicotyledons</taxon>
        <taxon>Gunneridae</taxon>
        <taxon>Pentapetalae</taxon>
        <taxon>rosids</taxon>
        <taxon>fabids</taxon>
        <taxon>Rosales</taxon>
        <taxon>Rosaceae</taxon>
        <taxon>Amygdaloideae</taxon>
        <taxon>Amygdaleae</taxon>
        <taxon>Prunus</taxon>
    </lineage>
</organism>
<gene>
    <name evidence="2" type="ORF">ALMOND_2B003933</name>
</gene>
<protein>
    <submittedName>
        <fullName evidence="2">PREDICTED: APEM9</fullName>
    </submittedName>
</protein>
<dbReference type="PANTHER" id="PTHR36361:SF1">
    <property type="entry name" value="PROTEIN APEM9"/>
    <property type="match status" value="1"/>
</dbReference>
<evidence type="ECO:0000313" key="3">
    <source>
        <dbReference type="Proteomes" id="UP000327085"/>
    </source>
</evidence>
<dbReference type="PANTHER" id="PTHR36361">
    <property type="entry name" value="PROTEIN APEM9"/>
    <property type="match status" value="1"/>
</dbReference>
<evidence type="ECO:0000313" key="2">
    <source>
        <dbReference type="EMBL" id="VVA39024.1"/>
    </source>
</evidence>
<dbReference type="Proteomes" id="UP000327085">
    <property type="component" value="Chromosome 3"/>
</dbReference>
<keyword evidence="1" id="KW-0472">Membrane</keyword>
<feature type="transmembrane region" description="Helical" evidence="1">
    <location>
        <begin position="285"/>
        <end position="307"/>
    </location>
</feature>
<dbReference type="FunCoup" id="A0A5E4GGZ5">
    <property type="interactions" value="1451"/>
</dbReference>
<keyword evidence="1" id="KW-1133">Transmembrane helix</keyword>
<accession>A0A5E4GGZ5</accession>
<reference evidence="3" key="1">
    <citation type="journal article" date="2020" name="Plant J.">
        <title>Transposons played a major role in the diversification between the closely related almond and peach genomes: results from the almond genome sequence.</title>
        <authorList>
            <person name="Alioto T."/>
            <person name="Alexiou K.G."/>
            <person name="Bardil A."/>
            <person name="Barteri F."/>
            <person name="Castanera R."/>
            <person name="Cruz F."/>
            <person name="Dhingra A."/>
            <person name="Duval H."/>
            <person name="Fernandez I Marti A."/>
            <person name="Frias L."/>
            <person name="Galan B."/>
            <person name="Garcia J.L."/>
            <person name="Howad W."/>
            <person name="Gomez-Garrido J."/>
            <person name="Gut M."/>
            <person name="Julca I."/>
            <person name="Morata J."/>
            <person name="Puigdomenech P."/>
            <person name="Ribeca P."/>
            <person name="Rubio Cabetas M.J."/>
            <person name="Vlasova A."/>
            <person name="Wirthensohn M."/>
            <person name="Garcia-Mas J."/>
            <person name="Gabaldon T."/>
            <person name="Casacuberta J.M."/>
            <person name="Arus P."/>
        </authorList>
    </citation>
    <scope>NUCLEOTIDE SEQUENCE [LARGE SCALE GENOMIC DNA]</scope>
    <source>
        <strain evidence="3">cv. Texas</strain>
    </source>
</reference>
<proteinExistence type="predicted"/>
<sequence>MKMMSSKGSGPAAIWEEEIERSESYLVCSLYEEAASSASSILKWLSKHSEDLEAGDPFELYDMLESAGMVLVQSSKQLGRTSEILNDLKLLFASVPTIPVQLLLTGACFYISEGHSHGIQEFLEEFLSRWSFVNEQYVLVGTGENADDSEKCDGPFLLGVDKYLEVVEVYVLKLLGTNLNDVDLASSWVENAKLPEDRRQVLLRRLHSLHSVKATTSSQGSFSSLLADEAHSTCLKEIAVLDRYPKTKYPPNEETAKNPAVFNLSKRLEPCVWWFRTITLKFGSAWVVISNGKIVLGFLILLIYYVFQRKQATLKRIVQRQALSMKNALGRLMAAGIFIP</sequence>
<dbReference type="InParanoid" id="A0A5E4GGZ5"/>
<dbReference type="Gramene" id="VVA39024">
    <property type="protein sequence ID" value="VVA39024"/>
    <property type="gene ID" value="Prudul26B003933"/>
</dbReference>
<dbReference type="GO" id="GO:0015919">
    <property type="term" value="P:peroxisomal membrane transport"/>
    <property type="evidence" value="ECO:0007669"/>
    <property type="project" value="InterPro"/>
</dbReference>
<dbReference type="EMBL" id="CABIKO010000725">
    <property type="protein sequence ID" value="VVA39024.1"/>
    <property type="molecule type" value="Genomic_DNA"/>
</dbReference>
<name>A0A5E4GGZ5_PRUDU</name>